<proteinExistence type="predicted"/>
<dbReference type="AlphaFoldDB" id="A4BNR7"/>
<dbReference type="EMBL" id="AAOF01000002">
    <property type="protein sequence ID" value="EAR22866.1"/>
    <property type="molecule type" value="Genomic_DNA"/>
</dbReference>
<gene>
    <name evidence="1" type="ORF">NB231_10448</name>
</gene>
<dbReference type="STRING" id="314278.NB231_10448"/>
<keyword evidence="2" id="KW-1185">Reference proteome</keyword>
<dbReference type="Proteomes" id="UP000003374">
    <property type="component" value="Unassembled WGS sequence"/>
</dbReference>
<reference evidence="1 2" key="1">
    <citation type="submission" date="2006-02" db="EMBL/GenBank/DDBJ databases">
        <authorList>
            <person name="Waterbury J."/>
            <person name="Ferriera S."/>
            <person name="Johnson J."/>
            <person name="Kravitz S."/>
            <person name="Halpern A."/>
            <person name="Remington K."/>
            <person name="Beeson K."/>
            <person name="Tran B."/>
            <person name="Rogers Y.-H."/>
            <person name="Friedman R."/>
            <person name="Venter J.C."/>
        </authorList>
    </citation>
    <scope>NUCLEOTIDE SEQUENCE [LARGE SCALE GENOMIC DNA]</scope>
    <source>
        <strain evidence="1 2">Nb-231</strain>
    </source>
</reference>
<comment type="caution">
    <text evidence="1">The sequence shown here is derived from an EMBL/GenBank/DDBJ whole genome shotgun (WGS) entry which is preliminary data.</text>
</comment>
<sequence length="41" mass="4797">MKLGSIVREGQLAVLQLLTRRELPARILVAKRTPFTWRLHK</sequence>
<organism evidence="1 2">
    <name type="scientific">Nitrococcus mobilis Nb-231</name>
    <dbReference type="NCBI Taxonomy" id="314278"/>
    <lineage>
        <taxon>Bacteria</taxon>
        <taxon>Pseudomonadati</taxon>
        <taxon>Pseudomonadota</taxon>
        <taxon>Gammaproteobacteria</taxon>
        <taxon>Chromatiales</taxon>
        <taxon>Ectothiorhodospiraceae</taxon>
        <taxon>Nitrococcus</taxon>
    </lineage>
</organism>
<dbReference type="HOGENOM" id="CLU_3273406_0_0_6"/>
<protein>
    <submittedName>
        <fullName evidence="1">Uncharacterized protein</fullName>
    </submittedName>
</protein>
<accession>A4BNR7</accession>
<evidence type="ECO:0000313" key="1">
    <source>
        <dbReference type="EMBL" id="EAR22866.1"/>
    </source>
</evidence>
<evidence type="ECO:0000313" key="2">
    <source>
        <dbReference type="Proteomes" id="UP000003374"/>
    </source>
</evidence>
<name>A4BNR7_9GAMM</name>